<gene>
    <name evidence="1" type="ORF">M9458_050178</name>
</gene>
<name>A0ABD0N158_CIRMR</name>
<evidence type="ECO:0000313" key="1">
    <source>
        <dbReference type="EMBL" id="KAL0155915.1"/>
    </source>
</evidence>
<proteinExistence type="predicted"/>
<dbReference type="Proteomes" id="UP001529510">
    <property type="component" value="Unassembled WGS sequence"/>
</dbReference>
<accession>A0ABD0N158</accession>
<organism evidence="1 2">
    <name type="scientific">Cirrhinus mrigala</name>
    <name type="common">Mrigala</name>
    <dbReference type="NCBI Taxonomy" id="683832"/>
    <lineage>
        <taxon>Eukaryota</taxon>
        <taxon>Metazoa</taxon>
        <taxon>Chordata</taxon>
        <taxon>Craniata</taxon>
        <taxon>Vertebrata</taxon>
        <taxon>Euteleostomi</taxon>
        <taxon>Actinopterygii</taxon>
        <taxon>Neopterygii</taxon>
        <taxon>Teleostei</taxon>
        <taxon>Ostariophysi</taxon>
        <taxon>Cypriniformes</taxon>
        <taxon>Cyprinidae</taxon>
        <taxon>Labeoninae</taxon>
        <taxon>Labeonini</taxon>
        <taxon>Cirrhinus</taxon>
    </lineage>
</organism>
<dbReference type="EMBL" id="JAMKFB020000025">
    <property type="protein sequence ID" value="KAL0155915.1"/>
    <property type="molecule type" value="Genomic_DNA"/>
</dbReference>
<protein>
    <submittedName>
        <fullName evidence="1">Uncharacterized protein</fullName>
    </submittedName>
</protein>
<reference evidence="1 2" key="1">
    <citation type="submission" date="2024-05" db="EMBL/GenBank/DDBJ databases">
        <title>Genome sequencing and assembly of Indian major carp, Cirrhinus mrigala (Hamilton, 1822).</title>
        <authorList>
            <person name="Mohindra V."/>
            <person name="Chowdhury L.M."/>
            <person name="Lal K."/>
            <person name="Jena J.K."/>
        </authorList>
    </citation>
    <scope>NUCLEOTIDE SEQUENCE [LARGE SCALE GENOMIC DNA]</scope>
    <source>
        <strain evidence="1">CM1030</strain>
        <tissue evidence="1">Blood</tissue>
    </source>
</reference>
<comment type="caution">
    <text evidence="1">The sequence shown here is derived from an EMBL/GenBank/DDBJ whole genome shotgun (WGS) entry which is preliminary data.</text>
</comment>
<keyword evidence="2" id="KW-1185">Reference proteome</keyword>
<feature type="non-terminal residue" evidence="1">
    <location>
        <position position="230"/>
    </location>
</feature>
<dbReference type="AlphaFoldDB" id="A0ABD0N158"/>
<sequence length="230" mass="24812">MILVAGDVLRTVSIRLLKSLFRTSVCRSLVSFTPACRTIAPTLSPSFRIAGICAETSRTRAPGKQWVWTLPLAKVARKYRTMESPTITASRSVSRRGAKRFRVEISKTGGGGGGEVLGRGLARVFRCCCTQGPWCPGAGVKDIWEDRVQGARDLGREAHGVEVVRVLVSRCILTREDSRAALRSLSSVCRTNSSWICFSTASSSSCNECSSNVSSPALKGGHKFAIKASN</sequence>
<evidence type="ECO:0000313" key="2">
    <source>
        <dbReference type="Proteomes" id="UP001529510"/>
    </source>
</evidence>